<accession>A0A7R8ZK30</accession>
<evidence type="ECO:0000313" key="1">
    <source>
        <dbReference type="EMBL" id="CAD7223054.1"/>
    </source>
</evidence>
<organism evidence="1">
    <name type="scientific">Cyprideis torosa</name>
    <dbReference type="NCBI Taxonomy" id="163714"/>
    <lineage>
        <taxon>Eukaryota</taxon>
        <taxon>Metazoa</taxon>
        <taxon>Ecdysozoa</taxon>
        <taxon>Arthropoda</taxon>
        <taxon>Crustacea</taxon>
        <taxon>Oligostraca</taxon>
        <taxon>Ostracoda</taxon>
        <taxon>Podocopa</taxon>
        <taxon>Podocopida</taxon>
        <taxon>Cytherocopina</taxon>
        <taxon>Cytheroidea</taxon>
        <taxon>Cytherideidae</taxon>
        <taxon>Cyprideis</taxon>
    </lineage>
</organism>
<proteinExistence type="predicted"/>
<sequence>MEGSYEVIQQRWAKEELSVEKELSDLKRMISRTRRKTDVEPERRRILNVLPSFDLMVTSNVAWRRLSLSPGRAHLGAFGESHV</sequence>
<dbReference type="AlphaFoldDB" id="A0A7R8ZK30"/>
<dbReference type="EMBL" id="OB660144">
    <property type="protein sequence ID" value="CAD7223054.1"/>
    <property type="molecule type" value="Genomic_DNA"/>
</dbReference>
<reference evidence="1" key="1">
    <citation type="submission" date="2020-11" db="EMBL/GenBank/DDBJ databases">
        <authorList>
            <person name="Tran Van P."/>
        </authorList>
    </citation>
    <scope>NUCLEOTIDE SEQUENCE</scope>
</reference>
<name>A0A7R8ZK30_9CRUS</name>
<gene>
    <name evidence="1" type="ORF">CTOB1V02_LOCUS1049</name>
</gene>
<protein>
    <submittedName>
        <fullName evidence="1">Uncharacterized protein</fullName>
    </submittedName>
</protein>